<name>A0ABP7FVD8_9ACTN</name>
<evidence type="ECO:0000256" key="1">
    <source>
        <dbReference type="ARBA" id="ARBA00008791"/>
    </source>
</evidence>
<comment type="similarity">
    <text evidence="1">Belongs to the universal stress protein A family.</text>
</comment>
<dbReference type="PANTHER" id="PTHR46268:SF6">
    <property type="entry name" value="UNIVERSAL STRESS PROTEIN UP12"/>
    <property type="match status" value="1"/>
</dbReference>
<protein>
    <submittedName>
        <fullName evidence="3">Universal stress protein</fullName>
    </submittedName>
</protein>
<evidence type="ECO:0000259" key="2">
    <source>
        <dbReference type="Pfam" id="PF00582"/>
    </source>
</evidence>
<keyword evidence="4" id="KW-1185">Reference proteome</keyword>
<dbReference type="SUPFAM" id="SSF52402">
    <property type="entry name" value="Adenine nucleotide alpha hydrolases-like"/>
    <property type="match status" value="2"/>
</dbReference>
<comment type="caution">
    <text evidence="3">The sequence shown here is derived from an EMBL/GenBank/DDBJ whole genome shotgun (WGS) entry which is preliminary data.</text>
</comment>
<dbReference type="Gene3D" id="3.40.50.620">
    <property type="entry name" value="HUPs"/>
    <property type="match status" value="2"/>
</dbReference>
<proteinExistence type="inferred from homology"/>
<feature type="domain" description="UspA" evidence="2">
    <location>
        <begin position="150"/>
        <end position="285"/>
    </location>
</feature>
<evidence type="ECO:0000313" key="3">
    <source>
        <dbReference type="EMBL" id="GAA3748117.1"/>
    </source>
</evidence>
<accession>A0ABP7FVD8</accession>
<evidence type="ECO:0000313" key="4">
    <source>
        <dbReference type="Proteomes" id="UP001500908"/>
    </source>
</evidence>
<feature type="domain" description="UspA" evidence="2">
    <location>
        <begin position="7"/>
        <end position="140"/>
    </location>
</feature>
<dbReference type="InterPro" id="IPR006016">
    <property type="entry name" value="UspA"/>
</dbReference>
<sequence>MGEAGAPILAAVDETEGSLHALDWAADEALLRRRRLRIVYALNWPMRSTVPLGIPEFSIDEFASRVVEHARRRVHERAPELEVEADFKVGDALPILLTESATAELAVVGSRGLNRLGAVMLGSTGRELAATGHCPVVVVPNRAPKPSTGRIVVGVDGSAAARAAAAWAFTAAAQHDAAVHAVIAPGSFSGGHLGSPESFPYGSDSAEEARRLMSESLAGQRERYPQVVVEESVSAGHPARALVDAAENADLLAVGTRGRGGFTGMLLGSVSQSVLAHSPVPVAVLHAGTD</sequence>
<dbReference type="RefSeq" id="WP_344972041.1">
    <property type="nucleotide sequence ID" value="NZ_BAABDD010000012.1"/>
</dbReference>
<gene>
    <name evidence="3" type="ORF">GCM10022402_29310</name>
</gene>
<dbReference type="InterPro" id="IPR014729">
    <property type="entry name" value="Rossmann-like_a/b/a_fold"/>
</dbReference>
<dbReference type="EMBL" id="BAABDD010000012">
    <property type="protein sequence ID" value="GAA3748117.1"/>
    <property type="molecule type" value="Genomic_DNA"/>
</dbReference>
<dbReference type="Proteomes" id="UP001500908">
    <property type="component" value="Unassembled WGS sequence"/>
</dbReference>
<dbReference type="PANTHER" id="PTHR46268">
    <property type="entry name" value="STRESS RESPONSE PROTEIN NHAX"/>
    <property type="match status" value="1"/>
</dbReference>
<dbReference type="InterPro" id="IPR006015">
    <property type="entry name" value="Universal_stress_UspA"/>
</dbReference>
<reference evidence="4" key="1">
    <citation type="journal article" date="2019" name="Int. J. Syst. Evol. Microbiol.">
        <title>The Global Catalogue of Microorganisms (GCM) 10K type strain sequencing project: providing services to taxonomists for standard genome sequencing and annotation.</title>
        <authorList>
            <consortium name="The Broad Institute Genomics Platform"/>
            <consortium name="The Broad Institute Genome Sequencing Center for Infectious Disease"/>
            <person name="Wu L."/>
            <person name="Ma J."/>
        </authorList>
    </citation>
    <scope>NUCLEOTIDE SEQUENCE [LARGE SCALE GENOMIC DNA]</scope>
    <source>
        <strain evidence="4">JCM 17137</strain>
    </source>
</reference>
<dbReference type="Pfam" id="PF00582">
    <property type="entry name" value="Usp"/>
    <property type="match status" value="2"/>
</dbReference>
<dbReference type="PRINTS" id="PR01438">
    <property type="entry name" value="UNVRSLSTRESS"/>
</dbReference>
<organism evidence="3 4">
    <name type="scientific">Salinactinospora qingdaonensis</name>
    <dbReference type="NCBI Taxonomy" id="702744"/>
    <lineage>
        <taxon>Bacteria</taxon>
        <taxon>Bacillati</taxon>
        <taxon>Actinomycetota</taxon>
        <taxon>Actinomycetes</taxon>
        <taxon>Streptosporangiales</taxon>
        <taxon>Nocardiopsidaceae</taxon>
        <taxon>Salinactinospora</taxon>
    </lineage>
</organism>